<dbReference type="EMBL" id="CM032185">
    <property type="protein sequence ID" value="KAG7092562.1"/>
    <property type="molecule type" value="Genomic_DNA"/>
</dbReference>
<gene>
    <name evidence="2" type="ORF">E1B28_008911</name>
</gene>
<name>A0A9P7RZI1_9AGAR</name>
<protein>
    <submittedName>
        <fullName evidence="2">Uncharacterized protein</fullName>
    </submittedName>
</protein>
<organism evidence="2 3">
    <name type="scientific">Marasmius oreades</name>
    <name type="common">fairy-ring Marasmius</name>
    <dbReference type="NCBI Taxonomy" id="181124"/>
    <lineage>
        <taxon>Eukaryota</taxon>
        <taxon>Fungi</taxon>
        <taxon>Dikarya</taxon>
        <taxon>Basidiomycota</taxon>
        <taxon>Agaricomycotina</taxon>
        <taxon>Agaricomycetes</taxon>
        <taxon>Agaricomycetidae</taxon>
        <taxon>Agaricales</taxon>
        <taxon>Marasmiineae</taxon>
        <taxon>Marasmiaceae</taxon>
        <taxon>Marasmius</taxon>
    </lineage>
</organism>
<evidence type="ECO:0000313" key="2">
    <source>
        <dbReference type="EMBL" id="KAG7092562.1"/>
    </source>
</evidence>
<dbReference type="OrthoDB" id="3264363at2759"/>
<feature type="compositionally biased region" description="Polar residues" evidence="1">
    <location>
        <begin position="31"/>
        <end position="41"/>
    </location>
</feature>
<evidence type="ECO:0000313" key="3">
    <source>
        <dbReference type="Proteomes" id="UP001049176"/>
    </source>
</evidence>
<feature type="region of interest" description="Disordered" evidence="1">
    <location>
        <begin position="1"/>
        <end position="41"/>
    </location>
</feature>
<feature type="compositionally biased region" description="Basic and acidic residues" evidence="1">
    <location>
        <begin position="1"/>
        <end position="18"/>
    </location>
</feature>
<dbReference type="Proteomes" id="UP001049176">
    <property type="component" value="Chromosome 5"/>
</dbReference>
<dbReference type="GeneID" id="66077987"/>
<accession>A0A9P7RZI1</accession>
<feature type="region of interest" description="Disordered" evidence="1">
    <location>
        <begin position="74"/>
        <end position="93"/>
    </location>
</feature>
<sequence length="336" mass="37804">MARSREVNDMLRNLRGEQFRQSQNKRKSRTHVSSSTTFARNSPSLPLEVISLSLDLDPTTGTFKIAEKADSSTSTTFSKYSGPAPPKSWSSTRASEDVGSGLIWRRRALSLIFRGWKPLSELVLPLTLICLSQVLSYTTTPEFVDEVVPCIPPHLRVELLRYSAIFNPLCNARLSSMIGAEGHVEGELIVVGPNASLSEEHFLHVTPGLRSFPQHDWDSDDPVPNPLRLFALVLTKLATSTLLTLPPTITHMALIKLPTPIPLHRLPLVCPLLEVLDLSYNTWLCPPSDEMLKSLERLDWARWRHLQVLGIRECFMPEETIVSVNRGRWDDVELIQ</sequence>
<evidence type="ECO:0000256" key="1">
    <source>
        <dbReference type="SAM" id="MobiDB-lite"/>
    </source>
</evidence>
<proteinExistence type="predicted"/>
<dbReference type="KEGG" id="more:E1B28_008911"/>
<dbReference type="AlphaFoldDB" id="A0A9P7RZI1"/>
<dbReference type="RefSeq" id="XP_043009032.1">
    <property type="nucleotide sequence ID" value="XM_043153746.1"/>
</dbReference>
<reference evidence="2" key="1">
    <citation type="journal article" date="2021" name="Genome Biol. Evol.">
        <title>The assembled and annotated genome of the fairy-ring fungus Marasmius oreades.</title>
        <authorList>
            <person name="Hiltunen M."/>
            <person name="Ament-Velasquez S.L."/>
            <person name="Johannesson H."/>
        </authorList>
    </citation>
    <scope>NUCLEOTIDE SEQUENCE</scope>
    <source>
        <strain evidence="2">03SP1</strain>
    </source>
</reference>
<comment type="caution">
    <text evidence="2">The sequence shown here is derived from an EMBL/GenBank/DDBJ whole genome shotgun (WGS) entry which is preliminary data.</text>
</comment>
<keyword evidence="3" id="KW-1185">Reference proteome</keyword>